<accession>A0A382HR71</accession>
<gene>
    <name evidence="1" type="ORF">METZ01_LOCUS242389</name>
</gene>
<reference evidence="1" key="1">
    <citation type="submission" date="2018-05" db="EMBL/GenBank/DDBJ databases">
        <authorList>
            <person name="Lanie J.A."/>
            <person name="Ng W.-L."/>
            <person name="Kazmierczak K.M."/>
            <person name="Andrzejewski T.M."/>
            <person name="Davidsen T.M."/>
            <person name="Wayne K.J."/>
            <person name="Tettelin H."/>
            <person name="Glass J.I."/>
            <person name="Rusch D."/>
            <person name="Podicherti R."/>
            <person name="Tsui H.-C.T."/>
            <person name="Winkler M.E."/>
        </authorList>
    </citation>
    <scope>NUCLEOTIDE SEQUENCE</scope>
</reference>
<protein>
    <submittedName>
        <fullName evidence="1">Uncharacterized protein</fullName>
    </submittedName>
</protein>
<organism evidence="1">
    <name type="scientific">marine metagenome</name>
    <dbReference type="NCBI Taxonomy" id="408172"/>
    <lineage>
        <taxon>unclassified sequences</taxon>
        <taxon>metagenomes</taxon>
        <taxon>ecological metagenomes</taxon>
    </lineage>
</organism>
<evidence type="ECO:0000313" key="1">
    <source>
        <dbReference type="EMBL" id="SVB89535.1"/>
    </source>
</evidence>
<name>A0A382HR71_9ZZZZ</name>
<dbReference type="EMBL" id="UINC01062682">
    <property type="protein sequence ID" value="SVB89535.1"/>
    <property type="molecule type" value="Genomic_DNA"/>
</dbReference>
<proteinExistence type="predicted"/>
<sequence>MLNPMQTKFFCSLQRTVMANKRFLILF</sequence>
<feature type="non-terminal residue" evidence="1">
    <location>
        <position position="27"/>
    </location>
</feature>
<dbReference type="AlphaFoldDB" id="A0A382HR71"/>